<evidence type="ECO:0000313" key="2">
    <source>
        <dbReference type="EMBL" id="MDM8324034.1"/>
    </source>
</evidence>
<gene>
    <name evidence="2" type="ORF">QUW60_02100</name>
</gene>
<feature type="transmembrane region" description="Helical" evidence="1">
    <location>
        <begin position="105"/>
        <end position="125"/>
    </location>
</feature>
<keyword evidence="3" id="KW-1185">Reference proteome</keyword>
<accession>A0ABT7VCM2</accession>
<dbReference type="EMBL" id="JAUDEN010000002">
    <property type="protein sequence ID" value="MDM8324034.1"/>
    <property type="molecule type" value="Genomic_DNA"/>
</dbReference>
<keyword evidence="1" id="KW-0472">Membrane</keyword>
<keyword evidence="1" id="KW-1133">Transmembrane helix</keyword>
<keyword evidence="1" id="KW-0812">Transmembrane</keyword>
<dbReference type="Proteomes" id="UP001169458">
    <property type="component" value="Unassembled WGS sequence"/>
</dbReference>
<dbReference type="RefSeq" id="WP_289558267.1">
    <property type="nucleotide sequence ID" value="NZ_JAUDEN010000002.1"/>
</dbReference>
<sequence length="176" mass="19672">MSNKNSFFGWTAVFQLYTLKDFLRDSIYPVIFSAIVMALSIICDIESYTLLGKTLNIGLTIVPVMLSLLIAAYAILLSMFCSNTGKTIANQNGGKELLDELNSDFATSIFASFIGILFFIGGSLIHQLKFDFIYADFVNYSALFLSDYLLFFSVFILKDLVIGIFNIGRVATHFQE</sequence>
<evidence type="ECO:0000256" key="1">
    <source>
        <dbReference type="SAM" id="Phobius"/>
    </source>
</evidence>
<reference evidence="2 3" key="1">
    <citation type="submission" date="2023-06" db="EMBL/GenBank/DDBJ databases">
        <authorList>
            <person name="Zeman M."/>
            <person name="Kubasova T."/>
            <person name="Jahodarova E."/>
            <person name="Nykrynova M."/>
            <person name="Rychlik I."/>
        </authorList>
    </citation>
    <scope>NUCLEOTIDE SEQUENCE [LARGE SCALE GENOMIC DNA]</scope>
    <source>
        <strain evidence="2 3">109_WCHN</strain>
    </source>
</reference>
<evidence type="ECO:0000313" key="3">
    <source>
        <dbReference type="Proteomes" id="UP001169458"/>
    </source>
</evidence>
<name>A0ABT7VCM2_9BACE</name>
<organism evidence="2 3">
    <name type="scientific">Bacteroides gallinaceum</name>
    <dbReference type="NCBI Taxonomy" id="1462571"/>
    <lineage>
        <taxon>Bacteria</taxon>
        <taxon>Pseudomonadati</taxon>
        <taxon>Bacteroidota</taxon>
        <taxon>Bacteroidia</taxon>
        <taxon>Bacteroidales</taxon>
        <taxon>Bacteroidaceae</taxon>
        <taxon>Bacteroides</taxon>
    </lineage>
</organism>
<feature type="transmembrane region" description="Helical" evidence="1">
    <location>
        <begin position="57"/>
        <end position="76"/>
    </location>
</feature>
<proteinExistence type="predicted"/>
<feature type="transmembrane region" description="Helical" evidence="1">
    <location>
        <begin position="26"/>
        <end position="45"/>
    </location>
</feature>
<protein>
    <submittedName>
        <fullName evidence="2">Uncharacterized protein</fullName>
    </submittedName>
</protein>
<reference evidence="3" key="2">
    <citation type="submission" date="2023-07" db="EMBL/GenBank/DDBJ databases">
        <title>Identification and characterization of horizontal gene transfer across gut microbiota members of farm animals based on homology search.</title>
        <authorList>
            <person name="Schwarzerova J."/>
            <person name="Nykrynova M."/>
            <person name="Jureckova K."/>
            <person name="Cejkova D."/>
            <person name="Rychlik I."/>
        </authorList>
    </citation>
    <scope>NUCLEOTIDE SEQUENCE [LARGE SCALE GENOMIC DNA]</scope>
    <source>
        <strain evidence="3">109_WCHN</strain>
    </source>
</reference>
<comment type="caution">
    <text evidence="2">The sequence shown here is derived from an EMBL/GenBank/DDBJ whole genome shotgun (WGS) entry which is preliminary data.</text>
</comment>